<dbReference type="RefSeq" id="WP_012066334.1">
    <property type="nucleotide sequence ID" value="NC_009634.1"/>
</dbReference>
<dbReference type="HOGENOM" id="CLU_089549_1_0_2"/>
<dbReference type="Proteomes" id="UP000001107">
    <property type="component" value="Chromosome"/>
</dbReference>
<dbReference type="STRING" id="406327.Mevan_1526"/>
<dbReference type="PIRSF" id="PIRSF004959">
    <property type="entry name" value="UCP004959"/>
    <property type="match status" value="1"/>
</dbReference>
<dbReference type="AlphaFoldDB" id="A6USE8"/>
<evidence type="ECO:0000313" key="3">
    <source>
        <dbReference type="Proteomes" id="UP000001107"/>
    </source>
</evidence>
<keyword evidence="3" id="KW-1185">Reference proteome</keyword>
<name>A6USE8_METVS</name>
<protein>
    <recommendedName>
        <fullName evidence="1">UPF0305 protein Mevan_1526</fullName>
    </recommendedName>
</protein>
<dbReference type="HAMAP" id="MF_00763">
    <property type="entry name" value="UPF0305"/>
    <property type="match status" value="1"/>
</dbReference>
<sequence length="162" mass="19148">MNSRKFFRKLKEECFEISIFDIMNAKIYLEKDMLYVPLDYKDKYIEDFFTYFPKILLEIKKKNELEIENFEIPNESIETVNSRIFKVGSKKSGEIYFKKLVKTVLSYLIFIDKKPLHAVTTRFPGGKKIILKDGKYYCPIKDSQSNGLSLCEFCICEDIKSI</sequence>
<dbReference type="KEGG" id="mvn:Mevan_1526"/>
<organism evidence="2 3">
    <name type="scientific">Methanococcus vannielii (strain ATCC 35089 / DSM 1224 / JCM 13029 / OCM 148 / SB)</name>
    <dbReference type="NCBI Taxonomy" id="406327"/>
    <lineage>
        <taxon>Archaea</taxon>
        <taxon>Methanobacteriati</taxon>
        <taxon>Methanobacteriota</taxon>
        <taxon>Methanomada group</taxon>
        <taxon>Methanococci</taxon>
        <taxon>Methanococcales</taxon>
        <taxon>Methanococcaceae</taxon>
        <taxon>Methanococcus</taxon>
    </lineage>
</organism>
<dbReference type="NCBIfam" id="NF002174">
    <property type="entry name" value="PRK01022.1-1"/>
    <property type="match status" value="1"/>
</dbReference>
<dbReference type="eggNOG" id="arCOG03215">
    <property type="taxonomic scope" value="Archaea"/>
</dbReference>
<dbReference type="OrthoDB" id="81482at2157"/>
<reference evidence="2" key="1">
    <citation type="submission" date="2007-06" db="EMBL/GenBank/DDBJ databases">
        <title>Complete sequence of Methanococcus vannielii SB.</title>
        <authorList>
            <consortium name="US DOE Joint Genome Institute"/>
            <person name="Copeland A."/>
            <person name="Lucas S."/>
            <person name="Lapidus A."/>
            <person name="Barry K."/>
            <person name="Glavina del Rio T."/>
            <person name="Dalin E."/>
            <person name="Tice H."/>
            <person name="Pitluck S."/>
            <person name="Chain P."/>
            <person name="Malfatti S."/>
            <person name="Shin M."/>
            <person name="Vergez L."/>
            <person name="Schmutz J."/>
            <person name="Larimer F."/>
            <person name="Land M."/>
            <person name="Hauser L."/>
            <person name="Kyrpides N."/>
            <person name="Anderson I."/>
            <person name="Sieprawska-Lupa M."/>
            <person name="Whitman W.B."/>
            <person name="Richardson P."/>
        </authorList>
    </citation>
    <scope>NUCLEOTIDE SEQUENCE [LARGE SCALE GENOMIC DNA]</scope>
    <source>
        <strain evidence="2">SB</strain>
    </source>
</reference>
<dbReference type="GeneID" id="5325092"/>
<gene>
    <name evidence="2" type="ordered locus">Mevan_1526</name>
</gene>
<dbReference type="Pfam" id="PF09888">
    <property type="entry name" value="DUF2115"/>
    <property type="match status" value="1"/>
</dbReference>
<dbReference type="EMBL" id="CP000742">
    <property type="protein sequence ID" value="ABR55420.1"/>
    <property type="molecule type" value="Genomic_DNA"/>
</dbReference>
<dbReference type="InterPro" id="IPR019215">
    <property type="entry name" value="DUF2115"/>
</dbReference>
<evidence type="ECO:0000313" key="2">
    <source>
        <dbReference type="EMBL" id="ABR55420.1"/>
    </source>
</evidence>
<accession>A6USE8</accession>
<proteinExistence type="inferred from homology"/>
<comment type="similarity">
    <text evidence="1">Belongs to the UPF0305 family.</text>
</comment>
<evidence type="ECO:0000256" key="1">
    <source>
        <dbReference type="HAMAP-Rule" id="MF_00763"/>
    </source>
</evidence>